<sequence length="369" mass="40348">MKFKQENMKTKFLLFALLAAFCVPAFAQRSDKNAMPVLTDGLAYSLPRTGLRIHVQAEREKFFAGPYAQFAEAMLGLKNAPTTDHEKWLITGVRIETFGEADPNQIYKTAGLNGSLINLTDDGVLAAINTAVETRTVAPAVATFADDSSIPAYPFPDLSLNPFFEKPDSASANVLIAKSLQQKAQEAAHTITKLRKRRFKALANAYDEQLPDGKAYAVMVKELDQLEDDYVALFIGKSYKNSFEYSFDYIPGDNSVSGDVVFRFSETKGVLPKTDLSGKPVQIELKKLDELASAQAKQKGATAGVSHIFYRMPGKAELRLMNGVNLLAMARLDIAQFGTVLPVPDELLDGNHTVVFHSTSGAIKNVGAK</sequence>
<organism evidence="2 3">
    <name type="scientific">Mangrovibacterium marinum</name>
    <dbReference type="NCBI Taxonomy" id="1639118"/>
    <lineage>
        <taxon>Bacteria</taxon>
        <taxon>Pseudomonadati</taxon>
        <taxon>Bacteroidota</taxon>
        <taxon>Bacteroidia</taxon>
        <taxon>Marinilabiliales</taxon>
        <taxon>Prolixibacteraceae</taxon>
        <taxon>Mangrovibacterium</taxon>
    </lineage>
</organism>
<protein>
    <submittedName>
        <fullName evidence="2">Uncharacterized protein DUF4831</fullName>
    </submittedName>
</protein>
<reference evidence="2 3" key="1">
    <citation type="submission" date="2018-04" db="EMBL/GenBank/DDBJ databases">
        <title>Genomic Encyclopedia of Archaeal and Bacterial Type Strains, Phase II (KMG-II): from individual species to whole genera.</title>
        <authorList>
            <person name="Goeker M."/>
        </authorList>
    </citation>
    <scope>NUCLEOTIDE SEQUENCE [LARGE SCALE GENOMIC DNA]</scope>
    <source>
        <strain evidence="2 3">DSM 28823</strain>
    </source>
</reference>
<dbReference type="EMBL" id="QAAD01000002">
    <property type="protein sequence ID" value="PTN10237.1"/>
    <property type="molecule type" value="Genomic_DNA"/>
</dbReference>
<dbReference type="AlphaFoldDB" id="A0A2T5C5P9"/>
<dbReference type="InterPro" id="IPR032265">
    <property type="entry name" value="DUF4831"/>
</dbReference>
<name>A0A2T5C5P9_9BACT</name>
<evidence type="ECO:0000256" key="1">
    <source>
        <dbReference type="SAM" id="SignalP"/>
    </source>
</evidence>
<dbReference type="OrthoDB" id="1092380at2"/>
<evidence type="ECO:0000313" key="2">
    <source>
        <dbReference type="EMBL" id="PTN10237.1"/>
    </source>
</evidence>
<dbReference type="RefSeq" id="WP_107821012.1">
    <property type="nucleotide sequence ID" value="NZ_QAAD01000002.1"/>
</dbReference>
<dbReference type="Proteomes" id="UP000243525">
    <property type="component" value="Unassembled WGS sequence"/>
</dbReference>
<feature type="chain" id="PRO_5015699914" evidence="1">
    <location>
        <begin position="28"/>
        <end position="369"/>
    </location>
</feature>
<keyword evidence="1" id="KW-0732">Signal</keyword>
<proteinExistence type="predicted"/>
<keyword evidence="3" id="KW-1185">Reference proteome</keyword>
<accession>A0A2T5C5P9</accession>
<comment type="caution">
    <text evidence="2">The sequence shown here is derived from an EMBL/GenBank/DDBJ whole genome shotgun (WGS) entry which is preliminary data.</text>
</comment>
<evidence type="ECO:0000313" key="3">
    <source>
        <dbReference type="Proteomes" id="UP000243525"/>
    </source>
</evidence>
<gene>
    <name evidence="2" type="ORF">C8N47_102222</name>
</gene>
<feature type="signal peptide" evidence="1">
    <location>
        <begin position="1"/>
        <end position="27"/>
    </location>
</feature>
<dbReference type="Pfam" id="PF16115">
    <property type="entry name" value="DUF4831"/>
    <property type="match status" value="1"/>
</dbReference>